<evidence type="ECO:0000256" key="3">
    <source>
        <dbReference type="ARBA" id="ARBA00004934"/>
    </source>
</evidence>
<evidence type="ECO:0000256" key="21">
    <source>
        <dbReference type="ARBA" id="ARBA00051886"/>
    </source>
</evidence>
<evidence type="ECO:0000256" key="8">
    <source>
        <dbReference type="ARBA" id="ARBA00022968"/>
    </source>
</evidence>
<evidence type="ECO:0000256" key="12">
    <source>
        <dbReference type="ARBA" id="ARBA00023098"/>
    </source>
</evidence>
<dbReference type="PANTHER" id="PTHR45906:SF4">
    <property type="entry name" value="ALPHA-N-ACETYL-NEURAMINYL-2,3-BETA-GALACTOSYL-1,3-N-ACETYL-GALACTOSAMINIDE ALPHA-2,6-SIALYLTRANSFERASE"/>
    <property type="match status" value="1"/>
</dbReference>
<evidence type="ECO:0000256" key="1">
    <source>
        <dbReference type="ARBA" id="ARBA00004323"/>
    </source>
</evidence>
<keyword evidence="8" id="KW-0735">Signal-anchor</keyword>
<evidence type="ECO:0000313" key="29">
    <source>
        <dbReference type="EMBL" id="KAK4811625.1"/>
    </source>
</evidence>
<keyword evidence="7 28" id="KW-0812">Transmembrane</keyword>
<comment type="subcellular location">
    <subcellularLocation>
        <location evidence="1">Golgi apparatus membrane</location>
        <topology evidence="1">Single-pass type II membrane protein</topology>
    </subcellularLocation>
</comment>
<comment type="catalytic activity">
    <reaction evidence="19">
        <text>a ganglioside GT1b (d18:1(4E)) + CMP-N-acetyl-beta-neuraminate = a ganglioside GQ1balpha (d18:1(4E)) + CMP + H(+)</text>
        <dbReference type="Rhea" id="RHEA:41976"/>
        <dbReference type="ChEBI" id="CHEBI:15378"/>
        <dbReference type="ChEBI" id="CHEBI:57812"/>
        <dbReference type="ChEBI" id="CHEBI:60377"/>
        <dbReference type="ChEBI" id="CHEBI:78452"/>
        <dbReference type="ChEBI" id="CHEBI:78572"/>
    </reaction>
    <physiologicalReaction direction="left-to-right" evidence="19">
        <dbReference type="Rhea" id="RHEA:41977"/>
    </physiologicalReaction>
</comment>
<evidence type="ECO:0000256" key="13">
    <source>
        <dbReference type="ARBA" id="ARBA00023136"/>
    </source>
</evidence>
<dbReference type="FunFam" id="3.90.1480.20:FF:000009">
    <property type="entry name" value="alpha-N-acetylgalactosaminide alpha-2,6-sialyltransferase 6 isoform X2"/>
    <property type="match status" value="1"/>
</dbReference>
<keyword evidence="30" id="KW-1185">Reference proteome</keyword>
<dbReference type="GO" id="GO:0047290">
    <property type="term" value="F:alpha-N-acetylneuraminyl-2,3-beta-galactosyl-1,3-N-acetyl-galactosaminide 6-alpha-sialyltransferase activity"/>
    <property type="evidence" value="ECO:0007669"/>
    <property type="project" value="UniProtKB-EC"/>
</dbReference>
<feature type="transmembrane region" description="Helical" evidence="28">
    <location>
        <begin position="7"/>
        <end position="24"/>
    </location>
</feature>
<keyword evidence="13 28" id="KW-0472">Membrane</keyword>
<comment type="pathway">
    <text evidence="3">Glycolipid biosynthesis.</text>
</comment>
<dbReference type="EC" id="2.4.3.7" evidence="23"/>
<evidence type="ECO:0000256" key="25">
    <source>
        <dbReference type="ARBA" id="ARBA00077208"/>
    </source>
</evidence>
<comment type="catalytic activity">
    <reaction evidence="17">
        <text>3-O-[alpha-Neu5Ac-(2-&gt;3)-beta-D-Gal-(1-&gt;3)-alpha-D-GalNAc]-L-Thr-[protein] + CMP-N-acetyl-beta-neuraminate = a 3-O-{alpha-Neu5Ac-(2-&gt;3)-beta-D-Gal-(1-&gt;3)-[alpha-Neu5Ac-(2-&gt;6)]-alpha-D-GalNAc}-L-threonyl-[protein] + CMP + H(+)</text>
        <dbReference type="Rhea" id="RHEA:65284"/>
        <dbReference type="Rhea" id="RHEA-COMP:16762"/>
        <dbReference type="Rhea" id="RHEA-COMP:16763"/>
        <dbReference type="ChEBI" id="CHEBI:15378"/>
        <dbReference type="ChEBI" id="CHEBI:57812"/>
        <dbReference type="ChEBI" id="CHEBI:60377"/>
        <dbReference type="ChEBI" id="CHEBI:156396"/>
        <dbReference type="ChEBI" id="CHEBI:156398"/>
    </reaction>
    <physiologicalReaction direction="left-to-right" evidence="17">
        <dbReference type="Rhea" id="RHEA:65285"/>
    </physiologicalReaction>
</comment>
<evidence type="ECO:0000256" key="16">
    <source>
        <dbReference type="ARBA" id="ARBA00043744"/>
    </source>
</evidence>
<keyword evidence="14" id="KW-1015">Disulfide bond</keyword>
<dbReference type="GO" id="GO:0000139">
    <property type="term" value="C:Golgi membrane"/>
    <property type="evidence" value="ECO:0007669"/>
    <property type="project" value="UniProtKB-SubCell"/>
</dbReference>
<comment type="caution">
    <text evidence="29">The sequence shown here is derived from an EMBL/GenBank/DDBJ whole genome shotgun (WGS) entry which is preliminary data.</text>
</comment>
<evidence type="ECO:0000256" key="24">
    <source>
        <dbReference type="ARBA" id="ARBA00074915"/>
    </source>
</evidence>
<dbReference type="GO" id="GO:0001574">
    <property type="term" value="P:ganglioside biosynthetic process"/>
    <property type="evidence" value="ECO:0007669"/>
    <property type="project" value="TreeGrafter"/>
</dbReference>
<comment type="similarity">
    <text evidence="4">Belongs to the glycosyltransferase 29 family.</text>
</comment>
<evidence type="ECO:0000256" key="10">
    <source>
        <dbReference type="ARBA" id="ARBA00022989"/>
    </source>
</evidence>
<accession>A0AAN7RQ87</accession>
<evidence type="ECO:0000256" key="9">
    <source>
        <dbReference type="ARBA" id="ARBA00022981"/>
    </source>
</evidence>
<comment type="pathway">
    <text evidence="2">Protein modification; protein glycosylation.</text>
</comment>
<evidence type="ECO:0000256" key="4">
    <source>
        <dbReference type="ARBA" id="ARBA00006003"/>
    </source>
</evidence>
<evidence type="ECO:0000256" key="23">
    <source>
        <dbReference type="ARBA" id="ARBA00066955"/>
    </source>
</evidence>
<dbReference type="InterPro" id="IPR001675">
    <property type="entry name" value="Glyco_trans_29"/>
</dbReference>
<name>A0AAN7RQ87_MYCAM</name>
<keyword evidence="10 28" id="KW-1133">Transmembrane helix</keyword>
<evidence type="ECO:0000256" key="17">
    <source>
        <dbReference type="ARBA" id="ARBA00050681"/>
    </source>
</evidence>
<evidence type="ECO:0000256" key="27">
    <source>
        <dbReference type="ARBA" id="ARBA00082849"/>
    </source>
</evidence>
<comment type="catalytic activity">
    <reaction evidence="21">
        <text>a ganglioside GD1a (d18:1(4E)) + CMP-N-acetyl-beta-neuraminate = a ganglioside GT1aalpha (d18:1(4E)) + CMP + H(+)</text>
        <dbReference type="Rhea" id="RHEA:41972"/>
        <dbReference type="ChEBI" id="CHEBI:15378"/>
        <dbReference type="ChEBI" id="CHEBI:57812"/>
        <dbReference type="ChEBI" id="CHEBI:60377"/>
        <dbReference type="ChEBI" id="CHEBI:78445"/>
        <dbReference type="ChEBI" id="CHEBI:78571"/>
    </reaction>
    <physiologicalReaction direction="left-to-right" evidence="21">
        <dbReference type="Rhea" id="RHEA:41973"/>
    </physiologicalReaction>
</comment>
<dbReference type="InterPro" id="IPR038578">
    <property type="entry name" value="GT29-like_sf"/>
</dbReference>
<keyword evidence="15" id="KW-0325">Glycoprotein</keyword>
<protein>
    <recommendedName>
        <fullName evidence="24">Alpha-N-acetylgalactosaminide alpha-2,6-sialyltransferase 6</fullName>
        <ecNumber evidence="23">2.4.3.7</ecNumber>
    </recommendedName>
    <alternativeName>
        <fullName evidence="25">GalNAc alpha-2,6-sialyltransferase VI</fullName>
    </alternativeName>
    <alternativeName>
        <fullName evidence="26">ST6GalNAc VI</fullName>
    </alternativeName>
    <alternativeName>
        <fullName evidence="27">Sialyltransferase 7F</fullName>
    </alternativeName>
</protein>
<sequence>MKTLVRLFLTLVCVAVVAVLYVLLCSHACLRPCCWAPGERGGPVAPTSLSFQGYSRVPDGKPLERALCRRCAVVSSSGQMLGSRLGQAIDGLECVLRMNHAPTAGYEEDVGARSTIRVVSHTSVPLLLRNQPYFFQQSQETLYIIWGPAKKMNREKVGSTYQALLKVVETYPHLQVYTLTEEKMTYCDNVFQNETGKNRMKSGSFLSTGWFTMILAMELCEQICVFGMVSDSYCREKNHSSVPYHYFEKGRLDECRMYLVHEQARRAGHRFITEKAIFSRWAKRRNITFTHPSWAGGQRAAALGVLFALIMLLIIYSSGSRNEVFPYSRLRGRARRPPDLKKWGVKSGYLPVCGNKLHPSLLGRSDTKSHLLTCGPQTLTARCHQCVVVTSSSHLLGTHLGTAINGAECTIRMNDAPTTGYEVDVGNKTSFRVVAHSSLYRVLKRPQEFVNKTPETIFIFWGPPAKMQKSLLKIIQRVSASFPNMTAYVVSPGRMKQFDDLFRGETGKDREKSRSWLSTGWFTMVIAVELCDTVHVYGMVPPNYCGHRPPPRRLPYHYYEPKGPDECTTYIHNERSRKGNHHRFITEKRVFASWAGLYNITFSHPAWP</sequence>
<evidence type="ECO:0000256" key="18">
    <source>
        <dbReference type="ARBA" id="ARBA00051061"/>
    </source>
</evidence>
<evidence type="ECO:0000256" key="28">
    <source>
        <dbReference type="SAM" id="Phobius"/>
    </source>
</evidence>
<dbReference type="FunFam" id="3.90.1480.20:FF:000008">
    <property type="entry name" value="ST6 N-acetylgalactosaminide alpha-2,6-sialyltransferase 3"/>
    <property type="match status" value="1"/>
</dbReference>
<keyword evidence="11" id="KW-0333">Golgi apparatus</keyword>
<evidence type="ECO:0000256" key="14">
    <source>
        <dbReference type="ARBA" id="ARBA00023157"/>
    </source>
</evidence>
<dbReference type="Pfam" id="PF00777">
    <property type="entry name" value="Glyco_transf_29"/>
    <property type="match status" value="2"/>
</dbReference>
<evidence type="ECO:0000256" key="5">
    <source>
        <dbReference type="ARBA" id="ARBA00022676"/>
    </source>
</evidence>
<comment type="catalytic activity">
    <reaction evidence="16">
        <text>a ganglioside GM1b (d18:1(4E)) + CMP-N-acetyl-beta-neuraminate = a ganglioside GD1alpha (d18:1(4E)) + CMP + H(+)</text>
        <dbReference type="Rhea" id="RHEA:41968"/>
        <dbReference type="ChEBI" id="CHEBI:15378"/>
        <dbReference type="ChEBI" id="CHEBI:57812"/>
        <dbReference type="ChEBI" id="CHEBI:60377"/>
        <dbReference type="ChEBI" id="CHEBI:78568"/>
        <dbReference type="ChEBI" id="CHEBI:78569"/>
    </reaction>
    <physiologicalReaction direction="left-to-right" evidence="16">
        <dbReference type="Rhea" id="RHEA:41969"/>
    </physiologicalReaction>
</comment>
<evidence type="ECO:0000256" key="22">
    <source>
        <dbReference type="ARBA" id="ARBA00053014"/>
    </source>
</evidence>
<evidence type="ECO:0000256" key="2">
    <source>
        <dbReference type="ARBA" id="ARBA00004922"/>
    </source>
</evidence>
<proteinExistence type="inferred from homology"/>
<evidence type="ECO:0000256" key="15">
    <source>
        <dbReference type="ARBA" id="ARBA00023180"/>
    </source>
</evidence>
<dbReference type="EMBL" id="JAUNZN010000017">
    <property type="protein sequence ID" value="KAK4811625.1"/>
    <property type="molecule type" value="Genomic_DNA"/>
</dbReference>
<keyword evidence="12" id="KW-0443">Lipid metabolism</keyword>
<dbReference type="PANTHER" id="PTHR45906">
    <property type="entry name" value="ALPHA-N-ACETYL-NEURAMINYL-2,3-BETA-GALACTOSYL-1, 3-N-ACETYL-GALACTOSAMINIDE ALPHA-2,6-SIALYLTRANSFERASE-LIKE"/>
    <property type="match status" value="1"/>
</dbReference>
<dbReference type="Gene3D" id="3.90.1480.20">
    <property type="entry name" value="Glycosyl transferase family 29"/>
    <property type="match status" value="2"/>
</dbReference>
<organism evidence="29 30">
    <name type="scientific">Mycteria americana</name>
    <name type="common">Wood stork</name>
    <dbReference type="NCBI Taxonomy" id="33587"/>
    <lineage>
        <taxon>Eukaryota</taxon>
        <taxon>Metazoa</taxon>
        <taxon>Chordata</taxon>
        <taxon>Craniata</taxon>
        <taxon>Vertebrata</taxon>
        <taxon>Euteleostomi</taxon>
        <taxon>Archelosauria</taxon>
        <taxon>Archosauria</taxon>
        <taxon>Dinosauria</taxon>
        <taxon>Saurischia</taxon>
        <taxon>Theropoda</taxon>
        <taxon>Coelurosauria</taxon>
        <taxon>Aves</taxon>
        <taxon>Neognathae</taxon>
        <taxon>Neoaves</taxon>
        <taxon>Aequornithes</taxon>
        <taxon>Ciconiiformes</taxon>
        <taxon>Ciconiidae</taxon>
        <taxon>Mycteria</taxon>
    </lineage>
</organism>
<evidence type="ECO:0000256" key="6">
    <source>
        <dbReference type="ARBA" id="ARBA00022679"/>
    </source>
</evidence>
<evidence type="ECO:0000313" key="30">
    <source>
        <dbReference type="Proteomes" id="UP001333110"/>
    </source>
</evidence>
<keyword evidence="5" id="KW-0328">Glycosyltransferase</keyword>
<evidence type="ECO:0000256" key="11">
    <source>
        <dbReference type="ARBA" id="ARBA00023034"/>
    </source>
</evidence>
<comment type="catalytic activity">
    <reaction evidence="18">
        <text>N-acetyl-alpha-neuraminosyl-(2-&gt;3)-beta-D-galactosyl-(1-&gt;3)-N-acetyl-beta-D-glucosaminyl-(1-&gt;3)-beta-D-galactosyl-(1-&gt;4)-beta-D-glucosyl-(1&lt;-&gt;1')-N-acyl-sphing-4-enine + CMP-N-acetyl-beta-neuraminate = N-acetyl-alpha-neuraminosyl-(2-&gt;3)-beta-D-galactosyl-(1-&gt;3)-[N-acetyl-alpha-neuraminosyl-(2-&gt;6)]-N-acetyl-beta-D-glucosaminyl-(1-&gt;3)-beta-D-galactosyl-(1-&gt;4)-beta-D-glucosyl-(1&lt;-&gt;1')-N-acyl-sphing-4-enine + CMP + H(+)</text>
        <dbReference type="Rhea" id="RHEA:47884"/>
        <dbReference type="ChEBI" id="CHEBI:15378"/>
        <dbReference type="ChEBI" id="CHEBI:57812"/>
        <dbReference type="ChEBI" id="CHEBI:60377"/>
        <dbReference type="ChEBI" id="CHEBI:88073"/>
        <dbReference type="ChEBI" id="CHEBI:88079"/>
    </reaction>
    <physiologicalReaction direction="left-to-right" evidence="18">
        <dbReference type="Rhea" id="RHEA:47885"/>
    </physiologicalReaction>
</comment>
<keyword evidence="9" id="KW-0730">Sialic acid</keyword>
<evidence type="ECO:0000256" key="20">
    <source>
        <dbReference type="ARBA" id="ARBA00051833"/>
    </source>
</evidence>
<gene>
    <name evidence="29" type="ORF">QYF61_017016</name>
</gene>
<dbReference type="GO" id="GO:0001665">
    <property type="term" value="F:alpha-N-acetylgalactosaminide alpha-2,6-sialyltransferase activity"/>
    <property type="evidence" value="ECO:0007669"/>
    <property type="project" value="TreeGrafter"/>
</dbReference>
<dbReference type="AlphaFoldDB" id="A0AAN7RQ87"/>
<evidence type="ECO:0000256" key="7">
    <source>
        <dbReference type="ARBA" id="ARBA00022692"/>
    </source>
</evidence>
<comment type="catalytic activity">
    <reaction evidence="20">
        <text>a globoside MSGG + CMP-N-acetyl-beta-neuraminate = a globoside DSGG + CMP + H(+)</text>
        <dbReference type="Rhea" id="RHEA:56088"/>
        <dbReference type="ChEBI" id="CHEBI:15378"/>
        <dbReference type="ChEBI" id="CHEBI:57812"/>
        <dbReference type="ChEBI" id="CHEBI:60377"/>
        <dbReference type="ChEBI" id="CHEBI:140623"/>
        <dbReference type="ChEBI" id="CHEBI:140624"/>
    </reaction>
    <physiologicalReaction direction="left-to-right" evidence="20">
        <dbReference type="Rhea" id="RHEA:56089"/>
    </physiologicalReaction>
</comment>
<keyword evidence="6" id="KW-0808">Transferase</keyword>
<evidence type="ECO:0000256" key="19">
    <source>
        <dbReference type="ARBA" id="ARBA00051590"/>
    </source>
</evidence>
<dbReference type="GO" id="GO:0009311">
    <property type="term" value="P:oligosaccharide metabolic process"/>
    <property type="evidence" value="ECO:0007669"/>
    <property type="project" value="TreeGrafter"/>
</dbReference>
<dbReference type="Proteomes" id="UP001333110">
    <property type="component" value="Unassembled WGS sequence"/>
</dbReference>
<reference evidence="29 30" key="1">
    <citation type="journal article" date="2023" name="J. Hered.">
        <title>Chromosome-level genome of the wood stork (Mycteria americana) provides insight into avian chromosome evolution.</title>
        <authorList>
            <person name="Flamio R. Jr."/>
            <person name="Ramstad K.M."/>
        </authorList>
    </citation>
    <scope>NUCLEOTIDE SEQUENCE [LARGE SCALE GENOMIC DNA]</scope>
    <source>
        <strain evidence="29">JAX WOST 10</strain>
    </source>
</reference>
<evidence type="ECO:0000256" key="26">
    <source>
        <dbReference type="ARBA" id="ARBA00080825"/>
    </source>
</evidence>
<dbReference type="GO" id="GO:0009988">
    <property type="term" value="P:cell-cell recognition"/>
    <property type="evidence" value="ECO:0007669"/>
    <property type="project" value="UniProtKB-ARBA"/>
</dbReference>
<comment type="catalytic activity">
    <reaction evidence="22">
        <text>3-O-[alpha-Neu5Ac-(2-&gt;3)-beta-D-Gal-(1-&gt;3)-alpha-D-GalNAc]-L-Ser-[protein] + CMP-N-acetyl-beta-neuraminate = a 3-O-{alpha-Neu5Ac-(2-&gt;3)-beta-D-Gal-(1-&gt;3)-[alpha-Neu5Ac-(2-&gt;6)]-alpha-D-GalNAc}-L-seryl-[protein] + CMP + H(+)</text>
        <dbReference type="Rhea" id="RHEA:65280"/>
        <dbReference type="Rhea" id="RHEA-COMP:16760"/>
        <dbReference type="Rhea" id="RHEA-COMP:16761"/>
        <dbReference type="ChEBI" id="CHEBI:15378"/>
        <dbReference type="ChEBI" id="CHEBI:57812"/>
        <dbReference type="ChEBI" id="CHEBI:60377"/>
        <dbReference type="ChEBI" id="CHEBI:156395"/>
        <dbReference type="ChEBI" id="CHEBI:156397"/>
    </reaction>
    <physiologicalReaction direction="left-to-right" evidence="22">
        <dbReference type="Rhea" id="RHEA:65281"/>
    </physiologicalReaction>
</comment>
<dbReference type="CDD" id="cd23978">
    <property type="entry name" value="GT29_ST6GALNAC6"/>
    <property type="match status" value="1"/>
</dbReference>